<dbReference type="SFLD" id="SFLDS00003">
    <property type="entry name" value="Haloacid_Dehalogenase"/>
    <property type="match status" value="1"/>
</dbReference>
<gene>
    <name evidence="5" type="ORF">ACFO3D_18070</name>
</gene>
<dbReference type="PRINTS" id="PR00413">
    <property type="entry name" value="HADHALOGNASE"/>
</dbReference>
<dbReference type="PROSITE" id="PS01228">
    <property type="entry name" value="COF_1"/>
    <property type="match status" value="1"/>
</dbReference>
<dbReference type="SFLD" id="SFLDG01129">
    <property type="entry name" value="C1.5:_HAD__Beta-PGM__Phosphata"/>
    <property type="match status" value="1"/>
</dbReference>
<proteinExistence type="predicted"/>
<dbReference type="PANTHER" id="PTHR46470:SF2">
    <property type="entry name" value="GLYCERALDEHYDE 3-PHOSPHATE PHOSPHATASE"/>
    <property type="match status" value="1"/>
</dbReference>
<dbReference type="Gene3D" id="1.10.150.520">
    <property type="match status" value="1"/>
</dbReference>
<reference evidence="6" key="1">
    <citation type="journal article" date="2019" name="Int. J. Syst. Evol. Microbiol.">
        <title>The Global Catalogue of Microorganisms (GCM) 10K type strain sequencing project: providing services to taxonomists for standard genome sequencing and annotation.</title>
        <authorList>
            <consortium name="The Broad Institute Genomics Platform"/>
            <consortium name="The Broad Institute Genome Sequencing Center for Infectious Disease"/>
            <person name="Wu L."/>
            <person name="Ma J."/>
        </authorList>
    </citation>
    <scope>NUCLEOTIDE SEQUENCE [LARGE SCALE GENOMIC DNA]</scope>
    <source>
        <strain evidence="6">CGMCC 4.7426</strain>
    </source>
</reference>
<evidence type="ECO:0000256" key="2">
    <source>
        <dbReference type="ARBA" id="ARBA00022723"/>
    </source>
</evidence>
<evidence type="ECO:0000256" key="1">
    <source>
        <dbReference type="ARBA" id="ARBA00001946"/>
    </source>
</evidence>
<organism evidence="5 6">
    <name type="scientific">Virgibacillus kekensis</name>
    <dbReference type="NCBI Taxonomy" id="202261"/>
    <lineage>
        <taxon>Bacteria</taxon>
        <taxon>Bacillati</taxon>
        <taxon>Bacillota</taxon>
        <taxon>Bacilli</taxon>
        <taxon>Bacillales</taxon>
        <taxon>Bacillaceae</taxon>
        <taxon>Virgibacillus</taxon>
    </lineage>
</organism>
<dbReference type="RefSeq" id="WP_390299486.1">
    <property type="nucleotide sequence ID" value="NZ_JBHSFU010000015.1"/>
</dbReference>
<dbReference type="SFLD" id="SFLDG01135">
    <property type="entry name" value="C1.5.6:_HAD__Beta-PGM__Phospha"/>
    <property type="match status" value="1"/>
</dbReference>
<dbReference type="NCBIfam" id="TIGR01549">
    <property type="entry name" value="HAD-SF-IA-v1"/>
    <property type="match status" value="1"/>
</dbReference>
<comment type="cofactor">
    <cofactor evidence="1">
        <name>Mg(2+)</name>
        <dbReference type="ChEBI" id="CHEBI:18420"/>
    </cofactor>
</comment>
<dbReference type="Gene3D" id="3.40.50.1000">
    <property type="entry name" value="HAD superfamily/HAD-like"/>
    <property type="match status" value="1"/>
</dbReference>
<evidence type="ECO:0000256" key="3">
    <source>
        <dbReference type="ARBA" id="ARBA00022801"/>
    </source>
</evidence>
<accession>A0ABV9DME9</accession>
<dbReference type="InterPro" id="IPR023214">
    <property type="entry name" value="HAD_sf"/>
</dbReference>
<dbReference type="EMBL" id="JBHSFU010000015">
    <property type="protein sequence ID" value="MFC4560069.1"/>
    <property type="molecule type" value="Genomic_DNA"/>
</dbReference>
<dbReference type="Pfam" id="PF13419">
    <property type="entry name" value="HAD_2"/>
    <property type="match status" value="1"/>
</dbReference>
<keyword evidence="3 5" id="KW-0378">Hydrolase</keyword>
<keyword evidence="4" id="KW-0460">Magnesium</keyword>
<dbReference type="InterPro" id="IPR041492">
    <property type="entry name" value="HAD_2"/>
</dbReference>
<dbReference type="PANTHER" id="PTHR46470">
    <property type="entry name" value="N-ACYLNEURAMINATE-9-PHOSPHATASE"/>
    <property type="match status" value="1"/>
</dbReference>
<name>A0ABV9DME9_9BACI</name>
<dbReference type="NCBIfam" id="TIGR01509">
    <property type="entry name" value="HAD-SF-IA-v3"/>
    <property type="match status" value="1"/>
</dbReference>
<evidence type="ECO:0000256" key="4">
    <source>
        <dbReference type="ARBA" id="ARBA00022842"/>
    </source>
</evidence>
<evidence type="ECO:0000313" key="6">
    <source>
        <dbReference type="Proteomes" id="UP001595989"/>
    </source>
</evidence>
<keyword evidence="2" id="KW-0479">Metal-binding</keyword>
<dbReference type="SUPFAM" id="SSF56784">
    <property type="entry name" value="HAD-like"/>
    <property type="match status" value="1"/>
</dbReference>
<protein>
    <submittedName>
        <fullName evidence="5">HAD family hydrolase</fullName>
        <ecNumber evidence="5">3.1.3.-</ecNumber>
    </submittedName>
</protein>
<dbReference type="Proteomes" id="UP001595989">
    <property type="component" value="Unassembled WGS sequence"/>
</dbReference>
<evidence type="ECO:0000313" key="5">
    <source>
        <dbReference type="EMBL" id="MFC4560069.1"/>
    </source>
</evidence>
<sequence length="226" mass="26452">MIRAVLFDLDGTLLNRDLSVRKFIHDQYERLLNVLVHIPKEEYVQRFIELDYRGYVWKDKVYRQLVKEYAINEITWEELLEDYLANFRHSCVPFPNLIQILENLKGSGMSLGMITNGKGQFQLDNIRALGIAPYIDAILISEWEGIKKPNEQIFQRALNKLSVRPEESIFVGDHPEKDIAAARNVGMRTVWKKDLHWEGSNADYIIEDLIELSNILEMEEAETNER</sequence>
<dbReference type="InterPro" id="IPR036412">
    <property type="entry name" value="HAD-like_sf"/>
</dbReference>
<dbReference type="InterPro" id="IPR006439">
    <property type="entry name" value="HAD-SF_hydro_IA"/>
</dbReference>
<dbReference type="InterPro" id="IPR051400">
    <property type="entry name" value="HAD-like_hydrolase"/>
</dbReference>
<comment type="caution">
    <text evidence="5">The sequence shown here is derived from an EMBL/GenBank/DDBJ whole genome shotgun (WGS) entry which is preliminary data.</text>
</comment>
<dbReference type="EC" id="3.1.3.-" evidence="5"/>
<keyword evidence="6" id="KW-1185">Reference proteome</keyword>
<dbReference type="GO" id="GO:0016787">
    <property type="term" value="F:hydrolase activity"/>
    <property type="evidence" value="ECO:0007669"/>
    <property type="project" value="UniProtKB-KW"/>
</dbReference>